<reference evidence="2 3" key="1">
    <citation type="submission" date="2018-03" db="EMBL/GenBank/DDBJ databases">
        <authorList>
            <person name="Nguyen K."/>
            <person name="Fouts D."/>
            <person name="Sutton G."/>
        </authorList>
    </citation>
    <scope>NUCLEOTIDE SEQUENCE [LARGE SCALE GENOMIC DNA]</scope>
    <source>
        <strain evidence="2 3">AU3578</strain>
    </source>
</reference>
<gene>
    <name evidence="2" type="ORF">C6T65_28610</name>
</gene>
<organism evidence="2 3">
    <name type="scientific">Burkholderia vietnamiensis</name>
    <dbReference type="NCBI Taxonomy" id="60552"/>
    <lineage>
        <taxon>Bacteria</taxon>
        <taxon>Pseudomonadati</taxon>
        <taxon>Pseudomonadota</taxon>
        <taxon>Betaproteobacteria</taxon>
        <taxon>Burkholderiales</taxon>
        <taxon>Burkholderiaceae</taxon>
        <taxon>Burkholderia</taxon>
        <taxon>Burkholderia cepacia complex</taxon>
    </lineage>
</organism>
<dbReference type="EMBL" id="PVHK01000217">
    <property type="protein sequence ID" value="PRH39016.1"/>
    <property type="molecule type" value="Genomic_DNA"/>
</dbReference>
<dbReference type="RefSeq" id="WP_059896556.1">
    <property type="nucleotide sequence ID" value="NZ_CADFFA010000024.1"/>
</dbReference>
<proteinExistence type="predicted"/>
<feature type="compositionally biased region" description="Polar residues" evidence="1">
    <location>
        <begin position="119"/>
        <end position="132"/>
    </location>
</feature>
<dbReference type="AlphaFoldDB" id="A0AA44XV30"/>
<protein>
    <submittedName>
        <fullName evidence="2">Uncharacterized protein</fullName>
    </submittedName>
</protein>
<evidence type="ECO:0000313" key="3">
    <source>
        <dbReference type="Proteomes" id="UP000237632"/>
    </source>
</evidence>
<evidence type="ECO:0000256" key="1">
    <source>
        <dbReference type="SAM" id="MobiDB-lite"/>
    </source>
</evidence>
<accession>A0AA44XV30</accession>
<dbReference type="Proteomes" id="UP000237632">
    <property type="component" value="Unassembled WGS sequence"/>
</dbReference>
<comment type="caution">
    <text evidence="2">The sequence shown here is derived from an EMBL/GenBank/DDBJ whole genome shotgun (WGS) entry which is preliminary data.</text>
</comment>
<feature type="region of interest" description="Disordered" evidence="1">
    <location>
        <begin position="16"/>
        <end position="41"/>
    </location>
</feature>
<sequence length="257" mass="28330">MAHPAGLLARVLGDLFPGKPNDRRPESPVTHAHPKTPRVVGQGAANETRITIDGVPYLFVDEGDCVVEFEPAFDEHTGDTAFGLKILPELTPHWSMRAEHRCALKEAIATAIRRVGQPASENVPQAGPSTVNDAPRDDPMPPARHAPRGGRDDTQSSAPVVGRIAWWGEDRFPDRNSNGARSYTSFALRLDTAHGERTLQGEGLKDAIAECRCQVGDRVTVRRLRKIKVPAFRQDGTPKIVNGRQAMWDKWIWSISK</sequence>
<evidence type="ECO:0000313" key="2">
    <source>
        <dbReference type="EMBL" id="PRH39016.1"/>
    </source>
</evidence>
<feature type="region of interest" description="Disordered" evidence="1">
    <location>
        <begin position="116"/>
        <end position="158"/>
    </location>
</feature>
<name>A0AA44XV30_BURVI</name>